<dbReference type="InterPro" id="IPR017208">
    <property type="entry name" value="UCP037442_abhydr"/>
</dbReference>
<dbReference type="AlphaFoldDB" id="A0A373FNY6"/>
<reference evidence="2 3" key="1">
    <citation type="submission" date="2018-08" db="EMBL/GenBank/DDBJ databases">
        <title>Comamonas testosteroni strain SWCO2.</title>
        <authorList>
            <person name="Jiang N."/>
            <person name="Zhang X.Z."/>
        </authorList>
    </citation>
    <scope>NUCLEOTIDE SEQUENCE [LARGE SCALE GENOMIC DNA]</scope>
    <source>
        <strain evidence="2 3">SWCO2</strain>
    </source>
</reference>
<sequence>MQTSAVQWTEMSLPISVGPQKLALRQCQPSSGAALAQIVVAPAIGVMQSYYQSFARWLAEQGYGVTTFDYRGHGLSLQGSLREAKADLLDWAQDCQLVAEQIQKQFPGQPLIWIGHSVGSQLPGLASVPLPINGLLSVGSGSGYWRDNAPPTRRMIRLFWWGIAPVLTSIFGGFPGRKLGIVGDLPAGVIWQWRRWCLNPNYGIGAEGEWVAEAYAAAHYPLHALYFEDDEMMSLASVQSLVGWYKNAPSFLERVDPSIVPAGRIGHMGYFREEMRELLWWPLLPLLRSWSQGERTPGKPLFRPQESPA</sequence>
<evidence type="ECO:0000259" key="1">
    <source>
        <dbReference type="Pfam" id="PF12146"/>
    </source>
</evidence>
<keyword evidence="2" id="KW-0378">Hydrolase</keyword>
<dbReference type="GO" id="GO:0016787">
    <property type="term" value="F:hydrolase activity"/>
    <property type="evidence" value="ECO:0007669"/>
    <property type="project" value="UniProtKB-KW"/>
</dbReference>
<dbReference type="InterPro" id="IPR029058">
    <property type="entry name" value="AB_hydrolase_fold"/>
</dbReference>
<dbReference type="PIRSF" id="PIRSF037442">
    <property type="entry name" value="UCP037442_abhydr"/>
    <property type="match status" value="1"/>
</dbReference>
<keyword evidence="3" id="KW-1185">Reference proteome</keyword>
<comment type="caution">
    <text evidence="2">The sequence shown here is derived from an EMBL/GenBank/DDBJ whole genome shotgun (WGS) entry which is preliminary data.</text>
</comment>
<organism evidence="2 3">
    <name type="scientific">Comamonas testosteroni</name>
    <name type="common">Pseudomonas testosteroni</name>
    <dbReference type="NCBI Taxonomy" id="285"/>
    <lineage>
        <taxon>Bacteria</taxon>
        <taxon>Pseudomonadati</taxon>
        <taxon>Pseudomonadota</taxon>
        <taxon>Betaproteobacteria</taxon>
        <taxon>Burkholderiales</taxon>
        <taxon>Comamonadaceae</taxon>
        <taxon>Comamonas</taxon>
    </lineage>
</organism>
<dbReference type="OrthoDB" id="9785076at2"/>
<dbReference type="Proteomes" id="UP000261948">
    <property type="component" value="Unassembled WGS sequence"/>
</dbReference>
<dbReference type="SUPFAM" id="SSF53474">
    <property type="entry name" value="alpha/beta-Hydrolases"/>
    <property type="match status" value="1"/>
</dbReference>
<feature type="domain" description="Serine aminopeptidase S33" evidence="1">
    <location>
        <begin position="36"/>
        <end position="121"/>
    </location>
</feature>
<protein>
    <submittedName>
        <fullName evidence="2">Alpha/beta hydrolase</fullName>
    </submittedName>
</protein>
<name>A0A373FNY6_COMTE</name>
<evidence type="ECO:0000313" key="3">
    <source>
        <dbReference type="Proteomes" id="UP000261948"/>
    </source>
</evidence>
<dbReference type="InterPro" id="IPR022742">
    <property type="entry name" value="Hydrolase_4"/>
</dbReference>
<gene>
    <name evidence="2" type="ORF">DZC30_06145</name>
</gene>
<proteinExistence type="predicted"/>
<dbReference type="Gene3D" id="3.40.50.1820">
    <property type="entry name" value="alpha/beta hydrolase"/>
    <property type="match status" value="1"/>
</dbReference>
<dbReference type="EMBL" id="QURR01000006">
    <property type="protein sequence ID" value="RGE45860.1"/>
    <property type="molecule type" value="Genomic_DNA"/>
</dbReference>
<evidence type="ECO:0000313" key="2">
    <source>
        <dbReference type="EMBL" id="RGE45860.1"/>
    </source>
</evidence>
<dbReference type="Pfam" id="PF12146">
    <property type="entry name" value="Hydrolase_4"/>
    <property type="match status" value="1"/>
</dbReference>
<accession>A0A373FNY6</accession>